<proteinExistence type="predicted"/>
<dbReference type="AlphaFoldDB" id="A0ABD5YFF5"/>
<organism evidence="1 2">
    <name type="scientific">Halorubrum yunnanense</name>
    <dbReference type="NCBI Taxonomy" id="1526162"/>
    <lineage>
        <taxon>Archaea</taxon>
        <taxon>Methanobacteriati</taxon>
        <taxon>Methanobacteriota</taxon>
        <taxon>Stenosarchaea group</taxon>
        <taxon>Halobacteria</taxon>
        <taxon>Halobacteriales</taxon>
        <taxon>Haloferacaceae</taxon>
        <taxon>Halorubrum</taxon>
    </lineage>
</organism>
<name>A0ABD5YFF5_9EURY</name>
<dbReference type="Proteomes" id="UP001596390">
    <property type="component" value="Unassembled WGS sequence"/>
</dbReference>
<dbReference type="EMBL" id="JBHSZZ010000029">
    <property type="protein sequence ID" value="MFC7186634.1"/>
    <property type="molecule type" value="Genomic_DNA"/>
</dbReference>
<dbReference type="Pfam" id="PF20127">
    <property type="entry name" value="DUF6517"/>
    <property type="match status" value="1"/>
</dbReference>
<reference evidence="1 2" key="1">
    <citation type="journal article" date="2019" name="Int. J. Syst. Evol. Microbiol.">
        <title>The Global Catalogue of Microorganisms (GCM) 10K type strain sequencing project: providing services to taxonomists for standard genome sequencing and annotation.</title>
        <authorList>
            <consortium name="The Broad Institute Genomics Platform"/>
            <consortium name="The Broad Institute Genome Sequencing Center for Infectious Disease"/>
            <person name="Wu L."/>
            <person name="Ma J."/>
        </authorList>
    </citation>
    <scope>NUCLEOTIDE SEQUENCE [LARGE SCALE GENOMIC DNA]</scope>
    <source>
        <strain evidence="1 2">Q85</strain>
    </source>
</reference>
<protein>
    <submittedName>
        <fullName evidence="1">DUF6517 family protein</fullName>
    </submittedName>
</protein>
<evidence type="ECO:0000313" key="2">
    <source>
        <dbReference type="Proteomes" id="UP001596390"/>
    </source>
</evidence>
<evidence type="ECO:0000313" key="1">
    <source>
        <dbReference type="EMBL" id="MFC7186634.1"/>
    </source>
</evidence>
<sequence length="122" mass="13007">MNPLVGADDAELIRRLLERANQRGIGGEGTEVQADDIEEAGSETRTILGQEIEVSILETTIDAEVGGGDQSESVEDVPVFLYVATVQHEEDVVALVGIHPTAVDARNSVLSLMEQVEHPSSA</sequence>
<gene>
    <name evidence="1" type="ORF">ACFQMK_06995</name>
</gene>
<dbReference type="RefSeq" id="WP_267663651.1">
    <property type="nucleotide sequence ID" value="NZ_JAODIX010000029.1"/>
</dbReference>
<comment type="caution">
    <text evidence="1">The sequence shown here is derived from an EMBL/GenBank/DDBJ whole genome shotgun (WGS) entry which is preliminary data.</text>
</comment>
<dbReference type="InterPro" id="IPR045396">
    <property type="entry name" value="DUF6517"/>
</dbReference>
<keyword evidence="2" id="KW-1185">Reference proteome</keyword>
<accession>A0ABD5YFF5</accession>